<gene>
    <name evidence="2" type="ORF">CVS29_15160</name>
</gene>
<feature type="compositionally biased region" description="Polar residues" evidence="1">
    <location>
        <begin position="1"/>
        <end position="24"/>
    </location>
</feature>
<dbReference type="Proteomes" id="UP000246303">
    <property type="component" value="Unassembled WGS sequence"/>
</dbReference>
<dbReference type="RefSeq" id="WP_110107173.1">
    <property type="nucleotide sequence ID" value="NZ_JACBZZ010000001.1"/>
</dbReference>
<dbReference type="EMBL" id="QHLZ01000011">
    <property type="protein sequence ID" value="PXA64475.1"/>
    <property type="molecule type" value="Genomic_DNA"/>
</dbReference>
<proteinExistence type="predicted"/>
<keyword evidence="3" id="KW-1185">Reference proteome</keyword>
<dbReference type="OrthoDB" id="4954416at2"/>
<protein>
    <submittedName>
        <fullName evidence="2">Uncharacterized protein</fullName>
    </submittedName>
</protein>
<feature type="region of interest" description="Disordered" evidence="1">
    <location>
        <begin position="1"/>
        <end position="72"/>
    </location>
</feature>
<organism evidence="2 3">
    <name type="scientific">Arthrobacter psychrochitiniphilus</name>
    <dbReference type="NCBI Taxonomy" id="291045"/>
    <lineage>
        <taxon>Bacteria</taxon>
        <taxon>Bacillati</taxon>
        <taxon>Actinomycetota</taxon>
        <taxon>Actinomycetes</taxon>
        <taxon>Micrococcales</taxon>
        <taxon>Micrococcaceae</taxon>
        <taxon>Arthrobacter</taxon>
    </lineage>
</organism>
<comment type="caution">
    <text evidence="2">The sequence shown here is derived from an EMBL/GenBank/DDBJ whole genome shotgun (WGS) entry which is preliminary data.</text>
</comment>
<reference evidence="2 3" key="1">
    <citation type="submission" date="2018-05" db="EMBL/GenBank/DDBJ databases">
        <title>Genetic diversity of glacier-inhabiting Cryobacterium bacteria in China and description of Cryobacterium mengkeensis sp. nov. and Arthrobacter glacialis sp. nov.</title>
        <authorList>
            <person name="Liu Q."/>
            <person name="Xin Y.-H."/>
        </authorList>
    </citation>
    <scope>NUCLEOTIDE SEQUENCE [LARGE SCALE GENOMIC DNA]</scope>
    <source>
        <strain evidence="2 3">GP3</strain>
    </source>
</reference>
<evidence type="ECO:0000313" key="2">
    <source>
        <dbReference type="EMBL" id="PXA64475.1"/>
    </source>
</evidence>
<accession>A0A2V3DNE5</accession>
<dbReference type="AlphaFoldDB" id="A0A2V3DNE5"/>
<evidence type="ECO:0000256" key="1">
    <source>
        <dbReference type="SAM" id="MobiDB-lite"/>
    </source>
</evidence>
<name>A0A2V3DNE5_9MICC</name>
<sequence>MTPENNENNEEIQTSHQAPEQSGATDREDTAEAPVDLPSAEAPITDENSGPTRADRESFSSEPDQDATGGKE</sequence>
<evidence type="ECO:0000313" key="3">
    <source>
        <dbReference type="Proteomes" id="UP000246303"/>
    </source>
</evidence>